<evidence type="ECO:0000256" key="2">
    <source>
        <dbReference type="SAM" id="MobiDB-lite"/>
    </source>
</evidence>
<feature type="transmembrane region" description="Helical" evidence="3">
    <location>
        <begin position="70"/>
        <end position="93"/>
    </location>
</feature>
<dbReference type="AlphaFoldDB" id="A0A6C0F851"/>
<evidence type="ECO:0000256" key="3">
    <source>
        <dbReference type="SAM" id="Phobius"/>
    </source>
</evidence>
<feature type="transmembrane region" description="Helical" evidence="3">
    <location>
        <begin position="105"/>
        <end position="127"/>
    </location>
</feature>
<sequence length="353" mass="41583">MYNMSNQKNDNDNLNNDNDNDNKDSSENSLSAAQDKIKLEWSPENENILVEWCDYAQCYKWLNSRAHAKYSYWHAWFTIPAIIFSTISGTASFAQGSLPPNYQEFSPMVIGSINIIVGILTTIQQYLKISELNEAHRVSALAWDKFARNIKIELSKHPNERVEARIFIKVCRQEFDRLMETSPDIRESVIQEFNKSFVGKEGSKRQKRFELLRKPDICDRIVSVNETRHKWYKQLEGHVEDQFDDLADNQEKLIKEQQDLLQEKNNELQLFAEKEKNKLEKQIELMKSTKQETEKFGNFKRQQLILVDTYINSFIDLYERKPLKEEISSNMESTVETSILNDFLENYDEDNYV</sequence>
<name>A0A6C0F851_9ZZZZ</name>
<feature type="compositionally biased region" description="Low complexity" evidence="2">
    <location>
        <begin position="1"/>
        <end position="17"/>
    </location>
</feature>
<organism evidence="4">
    <name type="scientific">viral metagenome</name>
    <dbReference type="NCBI Taxonomy" id="1070528"/>
    <lineage>
        <taxon>unclassified sequences</taxon>
        <taxon>metagenomes</taxon>
        <taxon>organismal metagenomes</taxon>
    </lineage>
</organism>
<feature type="coiled-coil region" evidence="1">
    <location>
        <begin position="243"/>
        <end position="296"/>
    </location>
</feature>
<feature type="region of interest" description="Disordered" evidence="2">
    <location>
        <begin position="1"/>
        <end position="29"/>
    </location>
</feature>
<keyword evidence="3" id="KW-0812">Transmembrane</keyword>
<dbReference type="EMBL" id="MN738821">
    <property type="protein sequence ID" value="QHT37858.1"/>
    <property type="molecule type" value="Genomic_DNA"/>
</dbReference>
<keyword evidence="3" id="KW-0472">Membrane</keyword>
<proteinExistence type="predicted"/>
<accession>A0A6C0F851</accession>
<dbReference type="NCBIfam" id="NF033632">
    <property type="entry name" value="SLATT_4"/>
    <property type="match status" value="1"/>
</dbReference>
<evidence type="ECO:0008006" key="5">
    <source>
        <dbReference type="Google" id="ProtNLM"/>
    </source>
</evidence>
<protein>
    <recommendedName>
        <fullName evidence="5">SMODS and SLOG-associating 2TM effector domain-containing protein</fullName>
    </recommendedName>
</protein>
<evidence type="ECO:0000256" key="1">
    <source>
        <dbReference type="SAM" id="Coils"/>
    </source>
</evidence>
<keyword evidence="1" id="KW-0175">Coiled coil</keyword>
<evidence type="ECO:0000313" key="4">
    <source>
        <dbReference type="EMBL" id="QHT37858.1"/>
    </source>
</evidence>
<reference evidence="4" key="1">
    <citation type="journal article" date="2020" name="Nature">
        <title>Giant virus diversity and host interactions through global metagenomics.</title>
        <authorList>
            <person name="Schulz F."/>
            <person name="Roux S."/>
            <person name="Paez-Espino D."/>
            <person name="Jungbluth S."/>
            <person name="Walsh D.A."/>
            <person name="Denef V.J."/>
            <person name="McMahon K.D."/>
            <person name="Konstantinidis K.T."/>
            <person name="Eloe-Fadrosh E.A."/>
            <person name="Kyrpides N.C."/>
            <person name="Woyke T."/>
        </authorList>
    </citation>
    <scope>NUCLEOTIDE SEQUENCE</scope>
    <source>
        <strain evidence="4">GVMAG-S-ERX556049-19</strain>
    </source>
</reference>
<keyword evidence="3" id="KW-1133">Transmembrane helix</keyword>